<dbReference type="AlphaFoldDB" id="A0A5E4MRD2"/>
<name>A0A5E4MRD2_9HEMI</name>
<organism evidence="1 2">
    <name type="scientific">Cinara cedri</name>
    <dbReference type="NCBI Taxonomy" id="506608"/>
    <lineage>
        <taxon>Eukaryota</taxon>
        <taxon>Metazoa</taxon>
        <taxon>Ecdysozoa</taxon>
        <taxon>Arthropoda</taxon>
        <taxon>Hexapoda</taxon>
        <taxon>Insecta</taxon>
        <taxon>Pterygota</taxon>
        <taxon>Neoptera</taxon>
        <taxon>Paraneoptera</taxon>
        <taxon>Hemiptera</taxon>
        <taxon>Sternorrhyncha</taxon>
        <taxon>Aphidomorpha</taxon>
        <taxon>Aphidoidea</taxon>
        <taxon>Aphididae</taxon>
        <taxon>Lachninae</taxon>
        <taxon>Cinara</taxon>
    </lineage>
</organism>
<reference evidence="1 2" key="1">
    <citation type="submission" date="2019-08" db="EMBL/GenBank/DDBJ databases">
        <authorList>
            <person name="Alioto T."/>
            <person name="Alioto T."/>
            <person name="Gomez Garrido J."/>
        </authorList>
    </citation>
    <scope>NUCLEOTIDE SEQUENCE [LARGE SCALE GENOMIC DNA]</scope>
</reference>
<sequence>MSNTDNDEDGESGLQAYEYEFEIMGENGNEIECADNSELAELKYQDRSDSFSAFSQWVNLAEDDIDFEFNPYDSDFELLKTEKINRIESLRIEQAALILRKDNALQTLTELYSKRMADPNVPINEGTPEELENYYENLVLKFRDKKIVWLWQEQKLKADLKLTAEYKLLERIKCDQFISDQYALELQIGLTMINPRTRKKLDRNVIQKMIDDCQEKHKRINILCTKQIRNNNAIRKIETAIKELLSNSTYNIQDYQQMSAEVIQLNMLQEKTNNHICNVRRIIIDTIKENPYFHQKVAELNQAKENKIFELKKLKDASILNFISNGVSNECDYTQQWKHNYVAEVFNKRKKLDLKTQMQVDWFADDSLLLKDYQMNMEKSQKNLVYEIELKQKIFEYGTTIKNYLALLKEIKTNYSE</sequence>
<dbReference type="EMBL" id="CABPRJ010001014">
    <property type="protein sequence ID" value="VVC34779.1"/>
    <property type="molecule type" value="Genomic_DNA"/>
</dbReference>
<accession>A0A5E4MRD2</accession>
<keyword evidence="2" id="KW-1185">Reference proteome</keyword>
<evidence type="ECO:0000313" key="1">
    <source>
        <dbReference type="EMBL" id="VVC34779.1"/>
    </source>
</evidence>
<evidence type="ECO:0000313" key="2">
    <source>
        <dbReference type="Proteomes" id="UP000325440"/>
    </source>
</evidence>
<dbReference type="Proteomes" id="UP000325440">
    <property type="component" value="Unassembled WGS sequence"/>
</dbReference>
<proteinExistence type="predicted"/>
<gene>
    <name evidence="1" type="ORF">CINCED_3A025327</name>
</gene>
<protein>
    <submittedName>
        <fullName evidence="1">Uncharacterized protein</fullName>
    </submittedName>
</protein>